<dbReference type="RefSeq" id="WP_068586359.1">
    <property type="nucleotide sequence ID" value="NZ_FTNK01000012.1"/>
</dbReference>
<dbReference type="Gene3D" id="3.40.50.300">
    <property type="entry name" value="P-loop containing nucleotide triphosphate hydrolases"/>
    <property type="match status" value="2"/>
</dbReference>
<dbReference type="PANTHER" id="PTHR43790">
    <property type="entry name" value="CARBOHYDRATE TRANSPORT ATP-BINDING PROTEIN MG119-RELATED"/>
    <property type="match status" value="1"/>
</dbReference>
<evidence type="ECO:0000256" key="2">
    <source>
        <dbReference type="ARBA" id="ARBA00022737"/>
    </source>
</evidence>
<dbReference type="Proteomes" id="UP000186666">
    <property type="component" value="Unassembled WGS sequence"/>
</dbReference>
<dbReference type="InterPro" id="IPR017871">
    <property type="entry name" value="ABC_transporter-like_CS"/>
</dbReference>
<dbReference type="GO" id="GO:0005524">
    <property type="term" value="F:ATP binding"/>
    <property type="evidence" value="ECO:0007669"/>
    <property type="project" value="UniProtKB-KW"/>
</dbReference>
<dbReference type="PROSITE" id="PS00211">
    <property type="entry name" value="ABC_TRANSPORTER_1"/>
    <property type="match status" value="1"/>
</dbReference>
<dbReference type="InterPro" id="IPR003439">
    <property type="entry name" value="ABC_transporter-like_ATP-bd"/>
</dbReference>
<dbReference type="CDD" id="cd03215">
    <property type="entry name" value="ABC_Carb_Monos_II"/>
    <property type="match status" value="1"/>
</dbReference>
<evidence type="ECO:0000256" key="1">
    <source>
        <dbReference type="ARBA" id="ARBA00022448"/>
    </source>
</evidence>
<sequence length="492" mass="54914">MVLEMIGINKGFFNVKALNNVSLNLQKGEVHALVGENGAGKSTLMKILAGIYQPDEGEIRLNGKQVILSSPNVSQNYGISIIHQELNLIPNMTVAENIFLGREPKKLGLFSNIHHMNRETKKLLERFDLNLDPNAIVSSLSIGEQQIVEIAKAMSRNAEILIMDEPTAVLEEREVQKLFDLIYQFKNQGVSIIYISHRLNELKRFCDRLTVLRDGQFVKTLPMEGLTEKEIANLMVGRELNELYPAIRNTIGEEILRVESLTRKPNFEDVSFSVKRGEIIGFAGLIGAGRTELVRTIFGDWRPDGGAIFWKGKKTDFRSPEDAVKAGIGFATEDRKHTGLFLDMSVSQNISVTCTRKVSKWHFIRKQVEGKLVQRNIEQLNVKVNKITNPVKNLSGGNQQKVVLAKWMAAESELFILDEPTRGIDVGAKGEIYELISQLAAEGKAVIIISSDLPELLGICNRILVMYRGQIKGELDHSIANEQNVMVLAAGV</sequence>
<dbReference type="SUPFAM" id="SSF52540">
    <property type="entry name" value="P-loop containing nucleoside triphosphate hydrolases"/>
    <property type="match status" value="2"/>
</dbReference>
<dbReference type="InterPro" id="IPR027417">
    <property type="entry name" value="P-loop_NTPase"/>
</dbReference>
<keyword evidence="2" id="KW-0677">Repeat</keyword>
<name>A0ABY1K7X8_9BACL</name>
<evidence type="ECO:0000256" key="4">
    <source>
        <dbReference type="ARBA" id="ARBA00022840"/>
    </source>
</evidence>
<dbReference type="CDD" id="cd03216">
    <property type="entry name" value="ABC_Carb_Monos_I"/>
    <property type="match status" value="1"/>
</dbReference>
<evidence type="ECO:0000259" key="5">
    <source>
        <dbReference type="PROSITE" id="PS50893"/>
    </source>
</evidence>
<evidence type="ECO:0000256" key="3">
    <source>
        <dbReference type="ARBA" id="ARBA00022741"/>
    </source>
</evidence>
<keyword evidence="7" id="KW-1185">Reference proteome</keyword>
<gene>
    <name evidence="6" type="ORF">SAMN05421578_112117</name>
</gene>
<dbReference type="Pfam" id="PF00005">
    <property type="entry name" value="ABC_tran"/>
    <property type="match status" value="2"/>
</dbReference>
<protein>
    <submittedName>
        <fullName evidence="6">Monosaccharide ABC transporter ATP-binding protein, CUT2 family</fullName>
    </submittedName>
</protein>
<dbReference type="SMART" id="SM00382">
    <property type="entry name" value="AAA"/>
    <property type="match status" value="2"/>
</dbReference>
<dbReference type="PROSITE" id="PS50893">
    <property type="entry name" value="ABC_TRANSPORTER_2"/>
    <property type="match status" value="2"/>
</dbReference>
<evidence type="ECO:0000313" key="6">
    <source>
        <dbReference type="EMBL" id="SIR38504.1"/>
    </source>
</evidence>
<evidence type="ECO:0000313" key="7">
    <source>
        <dbReference type="Proteomes" id="UP000186666"/>
    </source>
</evidence>
<dbReference type="PANTHER" id="PTHR43790:SF9">
    <property type="entry name" value="GALACTOFURANOSE TRANSPORTER ATP-BINDING PROTEIN YTFR"/>
    <property type="match status" value="1"/>
</dbReference>
<keyword evidence="1" id="KW-0813">Transport</keyword>
<dbReference type="EMBL" id="FTNK01000012">
    <property type="protein sequence ID" value="SIR38504.1"/>
    <property type="molecule type" value="Genomic_DNA"/>
</dbReference>
<organism evidence="6 7">
    <name type="scientific">Paenibacillus macquariensis</name>
    <dbReference type="NCBI Taxonomy" id="948756"/>
    <lineage>
        <taxon>Bacteria</taxon>
        <taxon>Bacillati</taxon>
        <taxon>Bacillota</taxon>
        <taxon>Bacilli</taxon>
        <taxon>Bacillales</taxon>
        <taxon>Paenibacillaceae</taxon>
        <taxon>Paenibacillus</taxon>
    </lineage>
</organism>
<dbReference type="InterPro" id="IPR050107">
    <property type="entry name" value="ABC_carbohydrate_import_ATPase"/>
</dbReference>
<accession>A0ABY1K7X8</accession>
<feature type="domain" description="ABC transporter" evidence="5">
    <location>
        <begin position="250"/>
        <end position="491"/>
    </location>
</feature>
<keyword evidence="3" id="KW-0547">Nucleotide-binding</keyword>
<keyword evidence="4 6" id="KW-0067">ATP-binding</keyword>
<feature type="domain" description="ABC transporter" evidence="5">
    <location>
        <begin position="3"/>
        <end position="239"/>
    </location>
</feature>
<dbReference type="InterPro" id="IPR003593">
    <property type="entry name" value="AAA+_ATPase"/>
</dbReference>
<comment type="caution">
    <text evidence="6">The sequence shown here is derived from an EMBL/GenBank/DDBJ whole genome shotgun (WGS) entry which is preliminary data.</text>
</comment>
<proteinExistence type="predicted"/>
<reference evidence="6 7" key="1">
    <citation type="submission" date="2017-01" db="EMBL/GenBank/DDBJ databases">
        <authorList>
            <person name="Varghese N."/>
            <person name="Submissions S."/>
        </authorList>
    </citation>
    <scope>NUCLEOTIDE SEQUENCE [LARGE SCALE GENOMIC DNA]</scope>
    <source>
        <strain evidence="6 7">ATCC 23464</strain>
    </source>
</reference>